<evidence type="ECO:0000313" key="3">
    <source>
        <dbReference type="Proteomes" id="UP001140091"/>
    </source>
</evidence>
<dbReference type="Proteomes" id="UP001140091">
    <property type="component" value="Unassembled WGS sequence"/>
</dbReference>
<evidence type="ECO:0000313" key="2">
    <source>
        <dbReference type="EMBL" id="KAJ2933717.1"/>
    </source>
</evidence>
<name>A0A9W8JFS4_9AGAR</name>
<proteinExistence type="predicted"/>
<dbReference type="InterPro" id="IPR046528">
    <property type="entry name" value="DUF6593"/>
</dbReference>
<dbReference type="AlphaFoldDB" id="A0A9W8JFS4"/>
<accession>A0A9W8JFS4</accession>
<protein>
    <recommendedName>
        <fullName evidence="1">DUF6593 domain-containing protein</fullName>
    </recommendedName>
</protein>
<comment type="caution">
    <text evidence="2">The sequence shown here is derived from an EMBL/GenBank/DDBJ whole genome shotgun (WGS) entry which is preliminary data.</text>
</comment>
<feature type="non-terminal residue" evidence="2">
    <location>
        <position position="1"/>
    </location>
</feature>
<reference evidence="2" key="1">
    <citation type="submission" date="2022-06" db="EMBL/GenBank/DDBJ databases">
        <title>Genome Sequence of Candolleomyces eurysporus.</title>
        <authorList>
            <person name="Buettner E."/>
        </authorList>
    </citation>
    <scope>NUCLEOTIDE SEQUENCE</scope>
    <source>
        <strain evidence="2">VTCC 930004</strain>
    </source>
</reference>
<evidence type="ECO:0000259" key="1">
    <source>
        <dbReference type="Pfam" id="PF20236"/>
    </source>
</evidence>
<dbReference type="Pfam" id="PF20236">
    <property type="entry name" value="DUF6593"/>
    <property type="match status" value="1"/>
</dbReference>
<keyword evidence="3" id="KW-1185">Reference proteome</keyword>
<dbReference type="OrthoDB" id="3256331at2759"/>
<organism evidence="2 3">
    <name type="scientific">Candolleomyces eurysporus</name>
    <dbReference type="NCBI Taxonomy" id="2828524"/>
    <lineage>
        <taxon>Eukaryota</taxon>
        <taxon>Fungi</taxon>
        <taxon>Dikarya</taxon>
        <taxon>Basidiomycota</taxon>
        <taxon>Agaricomycotina</taxon>
        <taxon>Agaricomycetes</taxon>
        <taxon>Agaricomycetidae</taxon>
        <taxon>Agaricales</taxon>
        <taxon>Agaricineae</taxon>
        <taxon>Psathyrellaceae</taxon>
        <taxon>Candolleomyces</taxon>
    </lineage>
</organism>
<sequence>MDFRTDSQITLTSPEPPLELVLEKPASPLNTRLLVHGRPWFEVSTIDREANITNITDLRTNEVVATIIRRTFLSDKVKFPRRFGGNTVKKGDWMTEVKLSTGHKAWVVNSETGKLLWKLDSVQGLVLTPENDTDLKLAFVKDEPPVFALCVERSAEGSLDEIITGFIILEHRLRTDAKSMGIRRDANSAYEVTQAPGYLWTQSEYSILSFV</sequence>
<dbReference type="EMBL" id="JANBPK010000737">
    <property type="protein sequence ID" value="KAJ2933717.1"/>
    <property type="molecule type" value="Genomic_DNA"/>
</dbReference>
<gene>
    <name evidence="2" type="ORF">H1R20_g3380</name>
</gene>
<feature type="domain" description="DUF6593" evidence="1">
    <location>
        <begin position="27"/>
        <end position="174"/>
    </location>
</feature>